<keyword evidence="1" id="KW-0812">Transmembrane</keyword>
<accession>A0AAU6PYI2</accession>
<keyword evidence="1" id="KW-1133">Transmembrane helix</keyword>
<gene>
    <name evidence="2" type="ORF">WDJ50_08015</name>
</gene>
<evidence type="ECO:0000313" key="2">
    <source>
        <dbReference type="EMBL" id="WYF43378.1"/>
    </source>
</evidence>
<evidence type="ECO:0000256" key="1">
    <source>
        <dbReference type="SAM" id="Phobius"/>
    </source>
</evidence>
<reference evidence="2" key="1">
    <citation type="submission" date="2024-03" db="EMBL/GenBank/DDBJ databases">
        <title>Deinococcus weizhi sp. nov., isolated from human skin.</title>
        <authorList>
            <person name="Wei Z."/>
            <person name="Tian F."/>
            <person name="Yang C."/>
            <person name="Xin L.T."/>
            <person name="Wen Z.J."/>
            <person name="Lan K.C."/>
            <person name="Yu L."/>
            <person name="Zhe W."/>
            <person name="Dan F.D."/>
            <person name="Jun W."/>
            <person name="Rui Z."/>
            <person name="Yong X.J."/>
            <person name="Ting Y."/>
            <person name="Wei X."/>
            <person name="Xu Z.G."/>
            <person name="Xin Z."/>
            <person name="Dong F.G."/>
            <person name="Ni X.M."/>
            <person name="Zheng M.G."/>
            <person name="Chun Y."/>
            <person name="Qian W.X."/>
        </authorList>
    </citation>
    <scope>NUCLEOTIDE SEQUENCE</scope>
    <source>
        <strain evidence="2">VB142</strain>
    </source>
</reference>
<proteinExistence type="predicted"/>
<name>A0AAU6PYI2_9DEIO</name>
<organism evidence="2">
    <name type="scientific">Deinococcus sp. VB142</name>
    <dbReference type="NCBI Taxonomy" id="3112952"/>
    <lineage>
        <taxon>Bacteria</taxon>
        <taxon>Thermotogati</taxon>
        <taxon>Deinococcota</taxon>
        <taxon>Deinococci</taxon>
        <taxon>Deinococcales</taxon>
        <taxon>Deinococcaceae</taxon>
        <taxon>Deinococcus</taxon>
    </lineage>
</organism>
<dbReference type="EMBL" id="CP149782">
    <property type="protein sequence ID" value="WYF43378.1"/>
    <property type="molecule type" value="Genomic_DNA"/>
</dbReference>
<keyword evidence="1" id="KW-0472">Membrane</keyword>
<feature type="transmembrane region" description="Helical" evidence="1">
    <location>
        <begin position="60"/>
        <end position="79"/>
    </location>
</feature>
<dbReference type="RefSeq" id="WP_339094001.1">
    <property type="nucleotide sequence ID" value="NZ_CP149782.1"/>
</dbReference>
<sequence>MWLLLCATALLTLSGLSCARHWLYGWHREDSRRQLEAAVQHGGLTLLLCLYSLSFGVDGLPLALSIISLFAVMLGVLLIKRAPPRELSRHHLRTSSILTR</sequence>
<dbReference type="AlphaFoldDB" id="A0AAU6PYI2"/>
<evidence type="ECO:0008006" key="3">
    <source>
        <dbReference type="Google" id="ProtNLM"/>
    </source>
</evidence>
<protein>
    <recommendedName>
        <fullName evidence="3">DUF3325 domain-containing protein</fullName>
    </recommendedName>
</protein>